<name>A0A9P4TER0_CURKU</name>
<protein>
    <submittedName>
        <fullName evidence="1">Uncharacterized protein</fullName>
    </submittedName>
</protein>
<gene>
    <name evidence="1" type="ORF">E8E13_009902</name>
</gene>
<dbReference type="Proteomes" id="UP000801428">
    <property type="component" value="Unassembled WGS sequence"/>
</dbReference>
<dbReference type="EMBL" id="SWKU01000012">
    <property type="protein sequence ID" value="KAF3002113.1"/>
    <property type="molecule type" value="Genomic_DNA"/>
</dbReference>
<accession>A0A9P4TER0</accession>
<reference evidence="1" key="1">
    <citation type="submission" date="2019-04" db="EMBL/GenBank/DDBJ databases">
        <title>Sequencing of skin fungus with MAO and IRED activity.</title>
        <authorList>
            <person name="Marsaioli A.J."/>
            <person name="Bonatto J.M.C."/>
            <person name="Reis Junior O."/>
        </authorList>
    </citation>
    <scope>NUCLEOTIDE SEQUENCE</scope>
    <source>
        <strain evidence="1">30M1</strain>
    </source>
</reference>
<evidence type="ECO:0000313" key="1">
    <source>
        <dbReference type="EMBL" id="KAF3002113.1"/>
    </source>
</evidence>
<comment type="caution">
    <text evidence="1">The sequence shown here is derived from an EMBL/GenBank/DDBJ whole genome shotgun (WGS) entry which is preliminary data.</text>
</comment>
<keyword evidence="2" id="KW-1185">Reference proteome</keyword>
<proteinExistence type="predicted"/>
<evidence type="ECO:0000313" key="2">
    <source>
        <dbReference type="Proteomes" id="UP000801428"/>
    </source>
</evidence>
<dbReference type="AlphaFoldDB" id="A0A9P4TER0"/>
<dbReference type="OrthoDB" id="3795731at2759"/>
<sequence>MPDMFHEFVDSNSFPKDSSAEYPHIVKTQTFVGSVQATASGDVPEGHTLKVWDAVATLLNTVSPAFCPDFFDLTKDGYRITAVEKNSTQSVLIWRRGSKVIVGTYGDEDHPDLLSSWVAIVRCTIATDGAWTIDSSSHGATSPTDWDTVWVGGFEDGFKDHTGKAKAARGFIIAEEILAQLPFDPKLWHWDVTPN</sequence>
<organism evidence="1 2">
    <name type="scientific">Curvularia kusanoi</name>
    <name type="common">Cochliobolus kusanoi</name>
    <dbReference type="NCBI Taxonomy" id="90978"/>
    <lineage>
        <taxon>Eukaryota</taxon>
        <taxon>Fungi</taxon>
        <taxon>Dikarya</taxon>
        <taxon>Ascomycota</taxon>
        <taxon>Pezizomycotina</taxon>
        <taxon>Dothideomycetes</taxon>
        <taxon>Pleosporomycetidae</taxon>
        <taxon>Pleosporales</taxon>
        <taxon>Pleosporineae</taxon>
        <taxon>Pleosporaceae</taxon>
        <taxon>Curvularia</taxon>
    </lineage>
</organism>